<dbReference type="EMBL" id="RZGX01000032">
    <property type="protein sequence ID" value="RUR18975.1"/>
    <property type="molecule type" value="Genomic_DNA"/>
</dbReference>
<organism evidence="1 3">
    <name type="scientific">Legionella qingyii</name>
    <dbReference type="NCBI Taxonomy" id="2184757"/>
    <lineage>
        <taxon>Bacteria</taxon>
        <taxon>Pseudomonadati</taxon>
        <taxon>Pseudomonadota</taxon>
        <taxon>Gammaproteobacteria</taxon>
        <taxon>Legionellales</taxon>
        <taxon>Legionellaceae</taxon>
        <taxon>Legionella</taxon>
    </lineage>
</organism>
<reference evidence="1 3" key="1">
    <citation type="submission" date="2018-05" db="EMBL/GenBank/DDBJ databases">
        <title>Legionella qingyii sp.nov., whole genome shotgun sequence.</title>
        <authorList>
            <person name="Wu H."/>
            <person name="Zhu Q."/>
            <person name="Hu C."/>
        </authorList>
    </citation>
    <scope>NUCLEOTIDE SEQUENCE [LARGE SCALE GENOMIC DNA]</scope>
    <source>
        <strain evidence="1 3">HEB18</strain>
    </source>
</reference>
<dbReference type="AlphaFoldDB" id="A0A317TZP6"/>
<gene>
    <name evidence="1" type="ORF">DGG96_19340</name>
    <name evidence="2" type="ORF">ELY20_16170</name>
</gene>
<evidence type="ECO:0000313" key="2">
    <source>
        <dbReference type="EMBL" id="RUR18975.1"/>
    </source>
</evidence>
<dbReference type="Proteomes" id="UP000247152">
    <property type="component" value="Unassembled WGS sequence"/>
</dbReference>
<dbReference type="Proteomes" id="UP000287374">
    <property type="component" value="Unassembled WGS sequence"/>
</dbReference>
<accession>A0A317TZP6</accession>
<reference evidence="2 4" key="2">
    <citation type="submission" date="2018-12" db="EMBL/GenBank/DDBJ databases">
        <title>Legionella sp,whole genome shotgun sequence.</title>
        <authorList>
            <person name="Wu H."/>
        </authorList>
    </citation>
    <scope>NUCLEOTIDE SEQUENCE [LARGE SCALE GENOMIC DNA]</scope>
    <source>
        <strain evidence="2">Km489</strain>
        <strain evidence="4">km489</strain>
    </source>
</reference>
<evidence type="ECO:0000313" key="1">
    <source>
        <dbReference type="EMBL" id="PWY53997.1"/>
    </source>
</evidence>
<evidence type="ECO:0000313" key="4">
    <source>
        <dbReference type="Proteomes" id="UP000287374"/>
    </source>
</evidence>
<comment type="caution">
    <text evidence="1">The sequence shown here is derived from an EMBL/GenBank/DDBJ whole genome shotgun (WGS) entry which is preliminary data.</text>
</comment>
<dbReference type="RefSeq" id="WP_110144120.1">
    <property type="nucleotide sequence ID" value="NZ_QHJG01000050.1"/>
</dbReference>
<name>A0A317TZP6_9GAMM</name>
<evidence type="ECO:0000313" key="3">
    <source>
        <dbReference type="Proteomes" id="UP000247152"/>
    </source>
</evidence>
<keyword evidence="4" id="KW-1185">Reference proteome</keyword>
<dbReference type="OrthoDB" id="5653112at2"/>
<dbReference type="EMBL" id="QHJG01000050">
    <property type="protein sequence ID" value="PWY53997.1"/>
    <property type="molecule type" value="Genomic_DNA"/>
</dbReference>
<proteinExistence type="predicted"/>
<protein>
    <submittedName>
        <fullName evidence="1">Type IV secretion protein Dot</fullName>
    </submittedName>
</protein>
<sequence>MSANQEEVKKEVERLLSLKKKQEELGVLNQKDMQEKMKLENKHKEFLQMSSQQMEHELTKKGSMKKVGVEGDDLKLIIEDYKRKYGEQSWYKEPEEKDGKVTLTFPSQEEVGIFFEAQARENRSFIIVDDKTNKVIAYSNGDGNLYNGNGSVYEGGEFQSSNQSISDFTMPERQESRMCF</sequence>